<evidence type="ECO:0000313" key="1">
    <source>
        <dbReference type="EMBL" id="BBD72999.1"/>
    </source>
</evidence>
<evidence type="ECO:0000313" key="2">
    <source>
        <dbReference type="EMBL" id="GGU04607.1"/>
    </source>
</evidence>
<gene>
    <name evidence="2" type="ORF">GCM10007116_21540</name>
    <name evidence="1" type="ORF">HS1genome_1388</name>
</gene>
<dbReference type="Proteomes" id="UP000616143">
    <property type="component" value="Unassembled WGS sequence"/>
</dbReference>
<dbReference type="Proteomes" id="UP000276741">
    <property type="component" value="Chromosome"/>
</dbReference>
<dbReference type="Gene3D" id="3.50.50.60">
    <property type="entry name" value="FAD/NAD(P)-binding domain"/>
    <property type="match status" value="2"/>
</dbReference>
<sequence length="516" mass="57071">MKFDVVVVGGGHNGLVAASYLARAGLKVTVIERRPIVGGACVSEELWPGVTVNTGAYVLSLLRPKIVKDLRLADHGLSVYNKDPGLFLPLRPRSLTLWSDVQRSAKEISKFSQKDALEYPKWVKFWEDLYDLFDVLMLTPPISLEEGGSLLELLKESAKDKLEDVAQVLLKDAESLLREWFESEELITALIEDAVVGTFTPPSAPGTAYVLAHHVLGEANGIKGAWGYVKGGMGGVTRALKGAAENLGVTIMTGIEVDEILVKYGKVTGVRLMDNRIVESKIVLSNADPKTTFLKLLRNTEVDEDVRRRVRSTKTRGTSFKVVGYLEELPDFGGGKELRPEHSASILIMPDVKYVERAYSDAVSFGMSKEPWLSLNIQSAVDPSLAPPGKFSFSIFGQYLPYSKSLDQVKEEYGELVIRKVREYAPNFKPVRYEVLTPLDLERRFGMWEGHIFHEEMTPDQLYFFRPVPGMSNYLTPIEGLYLCGAGTHPGGGVTGAPGYNAARKVLEDLTLPNKT</sequence>
<dbReference type="EMBL" id="AP018553">
    <property type="protein sequence ID" value="BBD72999.1"/>
    <property type="molecule type" value="Genomic_DNA"/>
</dbReference>
<reference evidence="1" key="3">
    <citation type="journal article" date="2019" name="BMC Res. Notes">
        <title>Complete genome sequence of the Sulfodiicoccus acidiphilus strain HS-1T, the first crenarchaeon that lacks polB3, isolated from an acidic hot spring in Ohwaku-dani, Hakone, Japan.</title>
        <authorList>
            <person name="Sakai H.D."/>
            <person name="Kurosawa N."/>
        </authorList>
    </citation>
    <scope>NUCLEOTIDE SEQUENCE</scope>
    <source>
        <strain evidence="1">HS-1</strain>
    </source>
</reference>
<keyword evidence="3" id="KW-1185">Reference proteome</keyword>
<dbReference type="PANTHER" id="PTHR10668:SF103">
    <property type="entry name" value="PYRIDINE NUCLEOTIDE-DISULFIDE OXIDOREDUCTASE DOMAIN-CONTAINING PROTEIN 2"/>
    <property type="match status" value="1"/>
</dbReference>
<dbReference type="GeneID" id="38666904"/>
<protein>
    <submittedName>
        <fullName evidence="1">FAD-dependent oxidoreductase</fullName>
    </submittedName>
</protein>
<dbReference type="InterPro" id="IPR036188">
    <property type="entry name" value="FAD/NAD-bd_sf"/>
</dbReference>
<dbReference type="PRINTS" id="PR00411">
    <property type="entry name" value="PNDRDTASEI"/>
</dbReference>
<name>A0A348B497_9CREN</name>
<proteinExistence type="predicted"/>
<reference evidence="2" key="1">
    <citation type="journal article" date="2014" name="Int. J. Syst. Evol. Microbiol.">
        <title>Complete genome sequence of Corynebacterium casei LMG S-19264T (=DSM 44701T), isolated from a smear-ripened cheese.</title>
        <authorList>
            <consortium name="US DOE Joint Genome Institute (JGI-PGF)"/>
            <person name="Walter F."/>
            <person name="Albersmeier A."/>
            <person name="Kalinowski J."/>
            <person name="Ruckert C."/>
        </authorList>
    </citation>
    <scope>NUCLEOTIDE SEQUENCE</scope>
    <source>
        <strain evidence="2">JCM 31740</strain>
    </source>
</reference>
<organism evidence="1 3">
    <name type="scientific">Sulfodiicoccus acidiphilus</name>
    <dbReference type="NCBI Taxonomy" id="1670455"/>
    <lineage>
        <taxon>Archaea</taxon>
        <taxon>Thermoproteota</taxon>
        <taxon>Thermoprotei</taxon>
        <taxon>Sulfolobales</taxon>
        <taxon>Sulfolobaceae</taxon>
        <taxon>Sulfodiicoccus</taxon>
    </lineage>
</organism>
<dbReference type="OrthoDB" id="11867at2157"/>
<reference evidence="2" key="4">
    <citation type="submission" date="2020-09" db="EMBL/GenBank/DDBJ databases">
        <authorList>
            <person name="Sun Q."/>
            <person name="Ohkuma M."/>
        </authorList>
    </citation>
    <scope>NUCLEOTIDE SEQUENCE</scope>
    <source>
        <strain evidence="2">JCM 31740</strain>
    </source>
</reference>
<dbReference type="KEGG" id="sacd:HS1genome_1388"/>
<dbReference type="Pfam" id="PF13450">
    <property type="entry name" value="NAD_binding_8"/>
    <property type="match status" value="1"/>
</dbReference>
<dbReference type="RefSeq" id="WP_126450182.1">
    <property type="nucleotide sequence ID" value="NZ_AP018553.1"/>
</dbReference>
<dbReference type="AlphaFoldDB" id="A0A348B497"/>
<dbReference type="PANTHER" id="PTHR10668">
    <property type="entry name" value="PHYTOENE DEHYDROGENASE"/>
    <property type="match status" value="1"/>
</dbReference>
<dbReference type="SUPFAM" id="SSF51905">
    <property type="entry name" value="FAD/NAD(P)-binding domain"/>
    <property type="match status" value="1"/>
</dbReference>
<evidence type="ECO:0000313" key="3">
    <source>
        <dbReference type="Proteomes" id="UP000276741"/>
    </source>
</evidence>
<reference evidence="3" key="2">
    <citation type="submission" date="2018-04" db="EMBL/GenBank/DDBJ databases">
        <title>Complete genome sequence of Sulfodiicoccus acidiphilus strain HS-1.</title>
        <authorList>
            <person name="Sakai H.D."/>
            <person name="Kurosawa N."/>
        </authorList>
    </citation>
    <scope>NUCLEOTIDE SEQUENCE [LARGE SCALE GENOMIC DNA]</scope>
    <source>
        <strain evidence="3">HS-1</strain>
    </source>
</reference>
<dbReference type="EMBL" id="BMQS01000029">
    <property type="protein sequence ID" value="GGU04607.1"/>
    <property type="molecule type" value="Genomic_DNA"/>
</dbReference>
<accession>A0A348B497</accession>